<sequence length="302" mass="34440">MWEGPWVKSNQPMYQCIVVTAHLLTGYWAILSLLDNAKIVIGATATPLFNGFQDLTNLGHLLRIPAFQGEKGDQLDKDLKSKVKKAERMLTPAEKAQAQNLVSQVQQGLGKDEVDKHLTDAQESVQLAMMTAIGKVRKHWGRHIIRCTNDSVKDNGTPINSEMPECQQIYAYVELEESEHVTELVGDCRDGDIDINFNSETFYMDYWILTAFVFGSPEKKFPIFEDLDQYNRTDTSKLKCLVNLVKHLLIDDRIKVPKYKEDGSVHYPDPLPLATSEDRPQKHKIVVHQDNLWLPIQRPDPL</sequence>
<dbReference type="Proteomes" id="UP000054166">
    <property type="component" value="Unassembled WGS sequence"/>
</dbReference>
<name>A0A0C3F4Q1_PILCF</name>
<keyword evidence="2" id="KW-1185">Reference proteome</keyword>
<reference evidence="1 2" key="1">
    <citation type="submission" date="2014-04" db="EMBL/GenBank/DDBJ databases">
        <authorList>
            <consortium name="DOE Joint Genome Institute"/>
            <person name="Kuo A."/>
            <person name="Tarkka M."/>
            <person name="Buscot F."/>
            <person name="Kohler A."/>
            <person name="Nagy L.G."/>
            <person name="Floudas D."/>
            <person name="Copeland A."/>
            <person name="Barry K.W."/>
            <person name="Cichocki N."/>
            <person name="Veneault-Fourrey C."/>
            <person name="LaButti K."/>
            <person name="Lindquist E.A."/>
            <person name="Lipzen A."/>
            <person name="Lundell T."/>
            <person name="Morin E."/>
            <person name="Murat C."/>
            <person name="Sun H."/>
            <person name="Tunlid A."/>
            <person name="Henrissat B."/>
            <person name="Grigoriev I.V."/>
            <person name="Hibbett D.S."/>
            <person name="Martin F."/>
            <person name="Nordberg H.P."/>
            <person name="Cantor M.N."/>
            <person name="Hua S.X."/>
        </authorList>
    </citation>
    <scope>NUCLEOTIDE SEQUENCE [LARGE SCALE GENOMIC DNA]</scope>
    <source>
        <strain evidence="1 2">F 1598</strain>
    </source>
</reference>
<evidence type="ECO:0000313" key="1">
    <source>
        <dbReference type="EMBL" id="KIM75039.1"/>
    </source>
</evidence>
<dbReference type="STRING" id="765440.A0A0C3F4Q1"/>
<gene>
    <name evidence="1" type="ORF">PILCRDRAFT_92344</name>
</gene>
<reference evidence="2" key="2">
    <citation type="submission" date="2015-01" db="EMBL/GenBank/DDBJ databases">
        <title>Evolutionary Origins and Diversification of the Mycorrhizal Mutualists.</title>
        <authorList>
            <consortium name="DOE Joint Genome Institute"/>
            <consortium name="Mycorrhizal Genomics Consortium"/>
            <person name="Kohler A."/>
            <person name="Kuo A."/>
            <person name="Nagy L.G."/>
            <person name="Floudas D."/>
            <person name="Copeland A."/>
            <person name="Barry K.W."/>
            <person name="Cichocki N."/>
            <person name="Veneault-Fourrey C."/>
            <person name="LaButti K."/>
            <person name="Lindquist E.A."/>
            <person name="Lipzen A."/>
            <person name="Lundell T."/>
            <person name="Morin E."/>
            <person name="Murat C."/>
            <person name="Riley R."/>
            <person name="Ohm R."/>
            <person name="Sun H."/>
            <person name="Tunlid A."/>
            <person name="Henrissat B."/>
            <person name="Grigoriev I.V."/>
            <person name="Hibbett D.S."/>
            <person name="Martin F."/>
        </authorList>
    </citation>
    <scope>NUCLEOTIDE SEQUENCE [LARGE SCALE GENOMIC DNA]</scope>
    <source>
        <strain evidence="2">F 1598</strain>
    </source>
</reference>
<dbReference type="InParanoid" id="A0A0C3F4Q1"/>
<dbReference type="HOGENOM" id="CLU_921710_0_0_1"/>
<dbReference type="AlphaFoldDB" id="A0A0C3F4Q1"/>
<dbReference type="EMBL" id="KN833052">
    <property type="protein sequence ID" value="KIM75039.1"/>
    <property type="molecule type" value="Genomic_DNA"/>
</dbReference>
<protein>
    <recommendedName>
        <fullName evidence="3">SNF2 N-terminal domain-containing protein</fullName>
    </recommendedName>
</protein>
<evidence type="ECO:0000313" key="2">
    <source>
        <dbReference type="Proteomes" id="UP000054166"/>
    </source>
</evidence>
<organism evidence="1 2">
    <name type="scientific">Piloderma croceum (strain F 1598)</name>
    <dbReference type="NCBI Taxonomy" id="765440"/>
    <lineage>
        <taxon>Eukaryota</taxon>
        <taxon>Fungi</taxon>
        <taxon>Dikarya</taxon>
        <taxon>Basidiomycota</taxon>
        <taxon>Agaricomycotina</taxon>
        <taxon>Agaricomycetes</taxon>
        <taxon>Agaricomycetidae</taxon>
        <taxon>Atheliales</taxon>
        <taxon>Atheliaceae</taxon>
        <taxon>Piloderma</taxon>
    </lineage>
</organism>
<proteinExistence type="predicted"/>
<evidence type="ECO:0008006" key="3">
    <source>
        <dbReference type="Google" id="ProtNLM"/>
    </source>
</evidence>
<accession>A0A0C3F4Q1</accession>